<dbReference type="EMBL" id="BMRP01000010">
    <property type="protein sequence ID" value="GGU66139.1"/>
    <property type="molecule type" value="Genomic_DNA"/>
</dbReference>
<dbReference type="Proteomes" id="UP000654471">
    <property type="component" value="Unassembled WGS sequence"/>
</dbReference>
<reference evidence="2" key="1">
    <citation type="journal article" date="2019" name="Int. J. Syst. Evol. Microbiol.">
        <title>The Global Catalogue of Microorganisms (GCM) 10K type strain sequencing project: providing services to taxonomists for standard genome sequencing and annotation.</title>
        <authorList>
            <consortium name="The Broad Institute Genomics Platform"/>
            <consortium name="The Broad Institute Genome Sequencing Center for Infectious Disease"/>
            <person name="Wu L."/>
            <person name="Ma J."/>
        </authorList>
    </citation>
    <scope>NUCLEOTIDE SEQUENCE [LARGE SCALE GENOMIC DNA]</scope>
    <source>
        <strain evidence="2">JCM 3399</strain>
    </source>
</reference>
<gene>
    <name evidence="1" type="ORF">GCM10010211_34250</name>
</gene>
<protein>
    <submittedName>
        <fullName evidence="1">Uncharacterized protein</fullName>
    </submittedName>
</protein>
<name>A0ABQ2V2R6_9ACTN</name>
<sequence length="44" mass="4963">MTSSPPENPAAAAQLEKDLLEPEWRYSKATATFDYERGVSADYR</sequence>
<evidence type="ECO:0000313" key="2">
    <source>
        <dbReference type="Proteomes" id="UP000654471"/>
    </source>
</evidence>
<dbReference type="RefSeq" id="WP_268249823.1">
    <property type="nucleotide sequence ID" value="NZ_BMRP01000010.1"/>
</dbReference>
<keyword evidence="2" id="KW-1185">Reference proteome</keyword>
<proteinExistence type="predicted"/>
<organism evidence="1 2">
    <name type="scientific">Streptomyces albospinus</name>
    <dbReference type="NCBI Taxonomy" id="285515"/>
    <lineage>
        <taxon>Bacteria</taxon>
        <taxon>Bacillati</taxon>
        <taxon>Actinomycetota</taxon>
        <taxon>Actinomycetes</taxon>
        <taxon>Kitasatosporales</taxon>
        <taxon>Streptomycetaceae</taxon>
        <taxon>Streptomyces</taxon>
    </lineage>
</organism>
<accession>A0ABQ2V2R6</accession>
<comment type="caution">
    <text evidence="1">The sequence shown here is derived from an EMBL/GenBank/DDBJ whole genome shotgun (WGS) entry which is preliminary data.</text>
</comment>
<evidence type="ECO:0000313" key="1">
    <source>
        <dbReference type="EMBL" id="GGU66139.1"/>
    </source>
</evidence>
<dbReference type="Gene3D" id="3.30.870.10">
    <property type="entry name" value="Endonuclease Chain A"/>
    <property type="match status" value="1"/>
</dbReference>